<dbReference type="InterPro" id="IPR058624">
    <property type="entry name" value="MdtA-like_HH"/>
</dbReference>
<dbReference type="KEGG" id="pseg:D3H65_29485"/>
<evidence type="ECO:0000256" key="2">
    <source>
        <dbReference type="ARBA" id="ARBA00009477"/>
    </source>
</evidence>
<dbReference type="Pfam" id="PF25917">
    <property type="entry name" value="BSH_RND"/>
    <property type="match status" value="1"/>
</dbReference>
<evidence type="ECO:0000259" key="6">
    <source>
        <dbReference type="Pfam" id="PF25944"/>
    </source>
</evidence>
<feature type="domain" description="Multidrug resistance protein MdtA-like beta-barrel" evidence="6">
    <location>
        <begin position="209"/>
        <end position="293"/>
    </location>
</feature>
<comment type="similarity">
    <text evidence="2">Belongs to the membrane fusion protein (MFP) (TC 8.A.1) family.</text>
</comment>
<accession>A0A3B7MTN3</accession>
<dbReference type="GO" id="GO:0046677">
    <property type="term" value="P:response to antibiotic"/>
    <property type="evidence" value="ECO:0007669"/>
    <property type="project" value="TreeGrafter"/>
</dbReference>
<dbReference type="Gene3D" id="1.10.287.470">
    <property type="entry name" value="Helix hairpin bin"/>
    <property type="match status" value="1"/>
</dbReference>
<dbReference type="GO" id="GO:0022857">
    <property type="term" value="F:transmembrane transporter activity"/>
    <property type="evidence" value="ECO:0007669"/>
    <property type="project" value="InterPro"/>
</dbReference>
<proteinExistence type="inferred from homology"/>
<dbReference type="InterPro" id="IPR006143">
    <property type="entry name" value="RND_pump_MFP"/>
</dbReference>
<name>A0A3B7MTN3_9BACT</name>
<dbReference type="NCBIfam" id="TIGR01730">
    <property type="entry name" value="RND_mfp"/>
    <property type="match status" value="1"/>
</dbReference>
<evidence type="ECO:0000313" key="9">
    <source>
        <dbReference type="Proteomes" id="UP000263900"/>
    </source>
</evidence>
<dbReference type="AlphaFoldDB" id="A0A3B7MTN3"/>
<protein>
    <submittedName>
        <fullName evidence="8">Efflux RND transporter periplasmic adaptor subunit</fullName>
    </submittedName>
</protein>
<evidence type="ECO:0000259" key="7">
    <source>
        <dbReference type="Pfam" id="PF25967"/>
    </source>
</evidence>
<dbReference type="GO" id="GO:0030313">
    <property type="term" value="C:cell envelope"/>
    <property type="evidence" value="ECO:0007669"/>
    <property type="project" value="UniProtKB-SubCell"/>
</dbReference>
<evidence type="ECO:0000313" key="8">
    <source>
        <dbReference type="EMBL" id="AXY77872.1"/>
    </source>
</evidence>
<dbReference type="Proteomes" id="UP000263900">
    <property type="component" value="Chromosome"/>
</dbReference>
<dbReference type="Gene3D" id="2.40.420.20">
    <property type="match status" value="1"/>
</dbReference>
<keyword evidence="9" id="KW-1185">Reference proteome</keyword>
<feature type="domain" description="Multidrug resistance protein MdtA-like C-terminal permuted SH3" evidence="7">
    <location>
        <begin position="299"/>
        <end position="358"/>
    </location>
</feature>
<dbReference type="InterPro" id="IPR058626">
    <property type="entry name" value="MdtA-like_b-barrel"/>
</dbReference>
<dbReference type="PANTHER" id="PTHR30158">
    <property type="entry name" value="ACRA/E-RELATED COMPONENT OF DRUG EFFLUX TRANSPORTER"/>
    <property type="match status" value="1"/>
</dbReference>
<feature type="coiled-coil region" evidence="3">
    <location>
        <begin position="142"/>
        <end position="169"/>
    </location>
</feature>
<dbReference type="Pfam" id="PF25967">
    <property type="entry name" value="RND-MFP_C"/>
    <property type="match status" value="1"/>
</dbReference>
<sequence>MLFTRIGYFTSVGCLLAMVSCGGNKQPQPGAQTPQAVPVTVTKVTTTDAVYFDEYPGTLTALNQVELRAQVNGYITGIYFQDGARVKKGQRLYSIDQQAYEANYQQAVASLAVQEANLIKAQKDADRYHELDKQDAIAKQQVDNADAALEAAKKQVEAAKANIRAVQTNVRYTTILAPFDGTIGISQVKVGGPIYAGTTILNTVSSDDPMAVDFTINQKELYRYVQMQQKGTKPKDSIFTIAFGNDVYPYVGSISLIDRAVDPQTGNIKTRLIFPNPKDMLKAGMSATVRVKNSSSTQTVVIPYKAVTEQLGDFFVYVEADSSKVTQRKVVLGKQIGTDVIIKDGLQAGETIVVQGVQNLREGAKITTAPPQQPGAPGAAPAKK</sequence>
<dbReference type="RefSeq" id="WP_119053745.1">
    <property type="nucleotide sequence ID" value="NZ_CP032157.1"/>
</dbReference>
<organism evidence="8 9">
    <name type="scientific">Paraflavitalea soli</name>
    <dbReference type="NCBI Taxonomy" id="2315862"/>
    <lineage>
        <taxon>Bacteria</taxon>
        <taxon>Pseudomonadati</taxon>
        <taxon>Bacteroidota</taxon>
        <taxon>Chitinophagia</taxon>
        <taxon>Chitinophagales</taxon>
        <taxon>Chitinophagaceae</taxon>
        <taxon>Paraflavitalea</taxon>
    </lineage>
</organism>
<dbReference type="InterPro" id="IPR058627">
    <property type="entry name" value="MdtA-like_C"/>
</dbReference>
<dbReference type="OrthoDB" id="9801814at2"/>
<keyword evidence="3" id="KW-0175">Coiled coil</keyword>
<reference evidence="8 9" key="1">
    <citation type="submission" date="2018-09" db="EMBL/GenBank/DDBJ databases">
        <title>Genome sequencing of strain 6GH32-13.</title>
        <authorList>
            <person name="Weon H.-Y."/>
            <person name="Heo J."/>
            <person name="Kwon S.-W."/>
        </authorList>
    </citation>
    <scope>NUCLEOTIDE SEQUENCE [LARGE SCALE GENOMIC DNA]</scope>
    <source>
        <strain evidence="8 9">5GH32-13</strain>
    </source>
</reference>
<comment type="subcellular location">
    <subcellularLocation>
        <location evidence="1">Cell envelope</location>
    </subcellularLocation>
</comment>
<evidence type="ECO:0000259" key="5">
    <source>
        <dbReference type="Pfam" id="PF25917"/>
    </source>
</evidence>
<evidence type="ECO:0000256" key="1">
    <source>
        <dbReference type="ARBA" id="ARBA00004196"/>
    </source>
</evidence>
<feature type="domain" description="Multidrug resistance protein MdtA-like alpha-helical hairpin" evidence="4">
    <location>
        <begin position="104"/>
        <end position="173"/>
    </location>
</feature>
<evidence type="ECO:0000256" key="3">
    <source>
        <dbReference type="SAM" id="Coils"/>
    </source>
</evidence>
<dbReference type="SUPFAM" id="SSF111369">
    <property type="entry name" value="HlyD-like secretion proteins"/>
    <property type="match status" value="1"/>
</dbReference>
<dbReference type="InterPro" id="IPR058625">
    <property type="entry name" value="MdtA-like_BSH"/>
</dbReference>
<dbReference type="PROSITE" id="PS51257">
    <property type="entry name" value="PROKAR_LIPOPROTEIN"/>
    <property type="match status" value="1"/>
</dbReference>
<dbReference type="Gene3D" id="2.40.50.100">
    <property type="match status" value="1"/>
</dbReference>
<evidence type="ECO:0000259" key="4">
    <source>
        <dbReference type="Pfam" id="PF25876"/>
    </source>
</evidence>
<dbReference type="EMBL" id="CP032157">
    <property type="protein sequence ID" value="AXY77872.1"/>
    <property type="molecule type" value="Genomic_DNA"/>
</dbReference>
<dbReference type="GO" id="GO:0005886">
    <property type="term" value="C:plasma membrane"/>
    <property type="evidence" value="ECO:0007669"/>
    <property type="project" value="TreeGrafter"/>
</dbReference>
<dbReference type="Gene3D" id="2.40.30.170">
    <property type="match status" value="1"/>
</dbReference>
<gene>
    <name evidence="8" type="ORF">D3H65_29485</name>
</gene>
<dbReference type="Pfam" id="PF25944">
    <property type="entry name" value="Beta-barrel_RND"/>
    <property type="match status" value="1"/>
</dbReference>
<feature type="domain" description="Multidrug resistance protein MdtA-like barrel-sandwich hybrid" evidence="5">
    <location>
        <begin position="63"/>
        <end position="202"/>
    </location>
</feature>
<dbReference type="Pfam" id="PF25876">
    <property type="entry name" value="HH_MFP_RND"/>
    <property type="match status" value="1"/>
</dbReference>